<keyword evidence="4" id="KW-0012">Acyltransferase</keyword>
<feature type="domain" description="N-acetyltransferase" evidence="1">
    <location>
        <begin position="9"/>
        <end position="177"/>
    </location>
</feature>
<dbReference type="Proteomes" id="UP000095439">
    <property type="component" value="Unassembled WGS sequence"/>
</dbReference>
<dbReference type="Pfam" id="PF13420">
    <property type="entry name" value="Acetyltransf_4"/>
    <property type="match status" value="1"/>
</dbReference>
<dbReference type="EMBL" id="CYXO01000010">
    <property type="protein sequence ID" value="CUN08301.1"/>
    <property type="molecule type" value="Genomic_DNA"/>
</dbReference>
<accession>A0A174ELW2</accession>
<gene>
    <name evidence="4" type="primary">pat</name>
    <name evidence="4" type="ORF">ERS852408_02057</name>
    <name evidence="3" type="ORF">ERS852423_00945</name>
    <name evidence="2" type="ORF">ERS852573_01846</name>
</gene>
<sequence>MNTNEKKEITIRIAKEEDAEELLAIYAPYIEHTVITYEYDVPTVEEFRGRIRHVLERYPYLVAEVNGEICGYAYASAFHERPAGGWNVETSIYVDQNKKEMGIGTKLYDMLEKILKRQNVLNMNACIACTEHEDEYLTNASIHYHEHLGYRMVGWFTNCGYKFHRWYNLAWMEKEIGEHVADQPPVIAFTDIVEDISLQNGELRL</sequence>
<dbReference type="Proteomes" id="UP000095380">
    <property type="component" value="Unassembled WGS sequence"/>
</dbReference>
<evidence type="ECO:0000313" key="4">
    <source>
        <dbReference type="EMBL" id="CUO38814.1"/>
    </source>
</evidence>
<dbReference type="RefSeq" id="WP_055180928.1">
    <property type="nucleotide sequence ID" value="NZ_CABIWY010000003.1"/>
</dbReference>
<dbReference type="OrthoDB" id="9798006at2"/>
<name>A0A174ELW2_9FIRM</name>
<dbReference type="SUPFAM" id="SSF55729">
    <property type="entry name" value="Acyl-CoA N-acyltransferases (Nat)"/>
    <property type="match status" value="1"/>
</dbReference>
<dbReference type="Proteomes" id="UP000095597">
    <property type="component" value="Unassembled WGS sequence"/>
</dbReference>
<evidence type="ECO:0000259" key="1">
    <source>
        <dbReference type="PROSITE" id="PS51186"/>
    </source>
</evidence>
<dbReference type="EC" id="2.3.1.183" evidence="4"/>
<evidence type="ECO:0000313" key="7">
    <source>
        <dbReference type="Proteomes" id="UP000095597"/>
    </source>
</evidence>
<proteinExistence type="predicted"/>
<dbReference type="PANTHER" id="PTHR43072:SF8">
    <property type="entry name" value="ACYLTRANSFERASE FABY-RELATED"/>
    <property type="match status" value="1"/>
</dbReference>
<evidence type="ECO:0000313" key="2">
    <source>
        <dbReference type="EMBL" id="CUN08301.1"/>
    </source>
</evidence>
<dbReference type="Gene3D" id="3.40.630.30">
    <property type="match status" value="1"/>
</dbReference>
<protein>
    <submittedName>
        <fullName evidence="4">Phosphinothricin N-acetyltransferase</fullName>
        <ecNumber evidence="4">2.3.1.183</ecNumber>
    </submittedName>
</protein>
<evidence type="ECO:0000313" key="6">
    <source>
        <dbReference type="Proteomes" id="UP000095439"/>
    </source>
</evidence>
<dbReference type="InterPro" id="IPR016181">
    <property type="entry name" value="Acyl_CoA_acyltransferase"/>
</dbReference>
<dbReference type="CDD" id="cd04301">
    <property type="entry name" value="NAT_SF"/>
    <property type="match status" value="1"/>
</dbReference>
<dbReference type="PANTHER" id="PTHR43072">
    <property type="entry name" value="N-ACETYLTRANSFERASE"/>
    <property type="match status" value="1"/>
</dbReference>
<dbReference type="InterPro" id="IPR000182">
    <property type="entry name" value="GNAT_dom"/>
</dbReference>
<dbReference type="EMBL" id="CYYM01000012">
    <property type="protein sequence ID" value="CUO38814.1"/>
    <property type="molecule type" value="Genomic_DNA"/>
</dbReference>
<keyword evidence="4" id="KW-0808">Transferase</keyword>
<dbReference type="PROSITE" id="PS51186">
    <property type="entry name" value="GNAT"/>
    <property type="match status" value="1"/>
</dbReference>
<dbReference type="EMBL" id="CYYY01000003">
    <property type="protein sequence ID" value="CUN60843.1"/>
    <property type="molecule type" value="Genomic_DNA"/>
</dbReference>
<organism evidence="4 5">
    <name type="scientific">Dorea longicatena</name>
    <dbReference type="NCBI Taxonomy" id="88431"/>
    <lineage>
        <taxon>Bacteria</taxon>
        <taxon>Bacillati</taxon>
        <taxon>Bacillota</taxon>
        <taxon>Clostridia</taxon>
        <taxon>Lachnospirales</taxon>
        <taxon>Lachnospiraceae</taxon>
        <taxon>Dorea</taxon>
    </lineage>
</organism>
<evidence type="ECO:0000313" key="5">
    <source>
        <dbReference type="Proteomes" id="UP000095380"/>
    </source>
</evidence>
<evidence type="ECO:0000313" key="3">
    <source>
        <dbReference type="EMBL" id="CUN60843.1"/>
    </source>
</evidence>
<reference evidence="5 6" key="1">
    <citation type="submission" date="2015-09" db="EMBL/GenBank/DDBJ databases">
        <authorList>
            <consortium name="Pathogen Informatics"/>
        </authorList>
    </citation>
    <scope>NUCLEOTIDE SEQUENCE [LARGE SCALE GENOMIC DNA]</scope>
    <source>
        <strain evidence="4 5">2789STDY5608851</strain>
        <strain evidence="3 6">2789STDY5608866</strain>
        <strain evidence="2 7">2789STDY5834961</strain>
    </source>
</reference>
<dbReference type="GO" id="GO:0102971">
    <property type="term" value="F:phosphinothricin N-acetyltransferase activity"/>
    <property type="evidence" value="ECO:0007669"/>
    <property type="project" value="UniProtKB-EC"/>
</dbReference>
<dbReference type="AlphaFoldDB" id="A0A174ELW2"/>